<proteinExistence type="predicted"/>
<feature type="domain" description="Myb-like DNA-binding" evidence="2">
    <location>
        <begin position="4"/>
        <end position="50"/>
    </location>
</feature>
<evidence type="ECO:0000259" key="2">
    <source>
        <dbReference type="Pfam" id="PF22980"/>
    </source>
</evidence>
<gene>
    <name evidence="3" type="ORF">SLS58_005524</name>
</gene>
<feature type="compositionally biased region" description="Basic and acidic residues" evidence="1">
    <location>
        <begin position="190"/>
        <end position="228"/>
    </location>
</feature>
<accession>A0ABR3TQS9</accession>
<reference evidence="3 4" key="1">
    <citation type="journal article" date="2023" name="Plant Dis.">
        <title>First Report of Diplodia intermedia Causing Canker and Dieback Diseases on Apple Trees in Canada.</title>
        <authorList>
            <person name="Ellouze W."/>
            <person name="Ilyukhin E."/>
            <person name="Sulman M."/>
            <person name="Ali S."/>
        </authorList>
    </citation>
    <scope>NUCLEOTIDE SEQUENCE [LARGE SCALE GENOMIC DNA]</scope>
    <source>
        <strain evidence="3 4">M45-28</strain>
    </source>
</reference>
<dbReference type="Pfam" id="PF22980">
    <property type="entry name" value="Myb_DNA-bind_8"/>
    <property type="match status" value="1"/>
</dbReference>
<dbReference type="InterPro" id="IPR054505">
    <property type="entry name" value="Myb_DNA-bind_8"/>
</dbReference>
<organism evidence="3 4">
    <name type="scientific">Diplodia intermedia</name>
    <dbReference type="NCBI Taxonomy" id="856260"/>
    <lineage>
        <taxon>Eukaryota</taxon>
        <taxon>Fungi</taxon>
        <taxon>Dikarya</taxon>
        <taxon>Ascomycota</taxon>
        <taxon>Pezizomycotina</taxon>
        <taxon>Dothideomycetes</taxon>
        <taxon>Dothideomycetes incertae sedis</taxon>
        <taxon>Botryosphaeriales</taxon>
        <taxon>Botryosphaeriaceae</taxon>
        <taxon>Diplodia</taxon>
    </lineage>
</organism>
<evidence type="ECO:0000256" key="1">
    <source>
        <dbReference type="SAM" id="MobiDB-lite"/>
    </source>
</evidence>
<feature type="compositionally biased region" description="Basic and acidic residues" evidence="1">
    <location>
        <begin position="163"/>
        <end position="173"/>
    </location>
</feature>
<evidence type="ECO:0000313" key="3">
    <source>
        <dbReference type="EMBL" id="KAL1642450.1"/>
    </source>
</evidence>
<dbReference type="EMBL" id="JAKEKT020000033">
    <property type="protein sequence ID" value="KAL1642450.1"/>
    <property type="molecule type" value="Genomic_DNA"/>
</dbReference>
<name>A0ABR3TQS9_9PEZI</name>
<feature type="compositionally biased region" description="Gly residues" evidence="1">
    <location>
        <begin position="80"/>
        <end position="90"/>
    </location>
</feature>
<protein>
    <recommendedName>
        <fullName evidence="2">Myb-like DNA-binding domain-containing protein</fullName>
    </recommendedName>
</protein>
<keyword evidence="4" id="KW-1185">Reference proteome</keyword>
<comment type="caution">
    <text evidence="3">The sequence shown here is derived from an EMBL/GenBank/DDBJ whole genome shotgun (WGS) entry which is preliminary data.</text>
</comment>
<dbReference type="Proteomes" id="UP001521184">
    <property type="component" value="Unassembled WGS sequence"/>
</dbReference>
<feature type="compositionally biased region" description="Acidic residues" evidence="1">
    <location>
        <begin position="127"/>
        <end position="137"/>
    </location>
</feature>
<feature type="region of interest" description="Disordered" evidence="1">
    <location>
        <begin position="50"/>
        <end position="228"/>
    </location>
</feature>
<feature type="compositionally biased region" description="Low complexity" evidence="1">
    <location>
        <begin position="108"/>
        <end position="126"/>
    </location>
</feature>
<sequence>MPTDKQNAEFMYSMLKQLEVKYIDWKVIAEEHGIKTGHAARMRWCRYRDAREGAKPAPRKNNKNNRGGSSSADDGDSQSRGGGGSGGGGAKAAVVEDKTGGGKRKRAAAAAAAGKKGANANANANASDDDDGGDDEEFPAKKEEEESDGEINGKVRPKKRKADTKELVKKEPEGDNDSDVPIVLMKRMTTKTEVKAEKAKNEPKVEGAKNEPKGDRTLYDIPPVKKEK</sequence>
<evidence type="ECO:0000313" key="4">
    <source>
        <dbReference type="Proteomes" id="UP001521184"/>
    </source>
</evidence>